<dbReference type="InterPro" id="IPR036534">
    <property type="entry name" value="GAR_dom_sf"/>
</dbReference>
<dbReference type="PROSITE" id="PS51460">
    <property type="entry name" value="GAR"/>
    <property type="match status" value="1"/>
</dbReference>
<keyword evidence="2" id="KW-0963">Cytoplasm</keyword>
<evidence type="ECO:0000313" key="6">
    <source>
        <dbReference type="EMBL" id="RUS24832.1"/>
    </source>
</evidence>
<sequence length="321" mass="35043">MQITLPAPSGPYQYPDRDRAVSPTGGNKRTSKSPSLIPRPRTPLVSGSRPTSPSEVADDGFKPGFLRATTPNSNRPLTPSNLSAVAAAIATSPPPPVPKLPTEYASILSSASSQNSLLSVVNEAYPATVAAATSQASDPPNNASVRKSNIPRKSFTPVLTKKPSISHLFQQSNGDSGTESPKQSISSTLNQIYRTHEDDYDDYMRSLDVSISEPDPYTPDPRDPLDVELAKVLNSSPIRFKCERLPQGQGKYSFGSELNRKVYMCKLMNYKDKEGSSGRRSMVPGNRNKVLVRVGGGWQDLEAFLFDHMDLMMSNVTVKRW</sequence>
<keyword evidence="3" id="KW-0206">Cytoskeleton</keyword>
<keyword evidence="7" id="KW-1185">Reference proteome</keyword>
<dbReference type="Pfam" id="PF02187">
    <property type="entry name" value="GAS2"/>
    <property type="match status" value="1"/>
</dbReference>
<organism evidence="6 7">
    <name type="scientific">Jimgerdemannia flammicorona</name>
    <dbReference type="NCBI Taxonomy" id="994334"/>
    <lineage>
        <taxon>Eukaryota</taxon>
        <taxon>Fungi</taxon>
        <taxon>Fungi incertae sedis</taxon>
        <taxon>Mucoromycota</taxon>
        <taxon>Mucoromycotina</taxon>
        <taxon>Endogonomycetes</taxon>
        <taxon>Endogonales</taxon>
        <taxon>Endogonaceae</taxon>
        <taxon>Jimgerdemannia</taxon>
    </lineage>
</organism>
<proteinExistence type="predicted"/>
<feature type="compositionally biased region" description="Polar residues" evidence="4">
    <location>
        <begin position="131"/>
        <end position="147"/>
    </location>
</feature>
<feature type="region of interest" description="Disordered" evidence="4">
    <location>
        <begin position="131"/>
        <end position="186"/>
    </location>
</feature>
<dbReference type="AlphaFoldDB" id="A0A433Q4X5"/>
<dbReference type="SUPFAM" id="SSF143575">
    <property type="entry name" value="GAS2 domain-like"/>
    <property type="match status" value="1"/>
</dbReference>
<reference evidence="6 7" key="1">
    <citation type="journal article" date="2018" name="New Phytol.">
        <title>Phylogenomics of Endogonaceae and evolution of mycorrhizas within Mucoromycota.</title>
        <authorList>
            <person name="Chang Y."/>
            <person name="Desiro A."/>
            <person name="Na H."/>
            <person name="Sandor L."/>
            <person name="Lipzen A."/>
            <person name="Clum A."/>
            <person name="Barry K."/>
            <person name="Grigoriev I.V."/>
            <person name="Martin F.M."/>
            <person name="Stajich J.E."/>
            <person name="Smith M.E."/>
            <person name="Bonito G."/>
            <person name="Spatafora J.W."/>
        </authorList>
    </citation>
    <scope>NUCLEOTIDE SEQUENCE [LARGE SCALE GENOMIC DNA]</scope>
    <source>
        <strain evidence="6 7">AD002</strain>
    </source>
</reference>
<comment type="caution">
    <text evidence="6">The sequence shown here is derived from an EMBL/GenBank/DDBJ whole genome shotgun (WGS) entry which is preliminary data.</text>
</comment>
<evidence type="ECO:0000256" key="2">
    <source>
        <dbReference type="ARBA" id="ARBA00022490"/>
    </source>
</evidence>
<dbReference type="Gene3D" id="3.30.920.20">
    <property type="entry name" value="Gas2-like domain"/>
    <property type="match status" value="1"/>
</dbReference>
<feature type="compositionally biased region" description="Polar residues" evidence="4">
    <location>
        <begin position="167"/>
        <end position="186"/>
    </location>
</feature>
<gene>
    <name evidence="6" type="ORF">BC938DRAFT_473016</name>
</gene>
<evidence type="ECO:0000259" key="5">
    <source>
        <dbReference type="PROSITE" id="PS51460"/>
    </source>
</evidence>
<name>A0A433Q4X5_9FUNG</name>
<dbReference type="InterPro" id="IPR003108">
    <property type="entry name" value="GAR_dom"/>
</dbReference>
<comment type="subcellular location">
    <subcellularLocation>
        <location evidence="1">Cytoplasm</location>
        <location evidence="1">Cytoskeleton</location>
    </subcellularLocation>
</comment>
<accession>A0A433Q4X5</accession>
<evidence type="ECO:0000256" key="1">
    <source>
        <dbReference type="ARBA" id="ARBA00004245"/>
    </source>
</evidence>
<dbReference type="EMBL" id="RBNJ01014779">
    <property type="protein sequence ID" value="RUS24832.1"/>
    <property type="molecule type" value="Genomic_DNA"/>
</dbReference>
<dbReference type="SMART" id="SM00243">
    <property type="entry name" value="GAS2"/>
    <property type="match status" value="1"/>
</dbReference>
<feature type="compositionally biased region" description="Polar residues" evidence="4">
    <location>
        <begin position="24"/>
        <end position="34"/>
    </location>
</feature>
<feature type="region of interest" description="Disordered" evidence="4">
    <location>
        <begin position="1"/>
        <end position="79"/>
    </location>
</feature>
<evidence type="ECO:0000313" key="7">
    <source>
        <dbReference type="Proteomes" id="UP000274822"/>
    </source>
</evidence>
<dbReference type="GO" id="GO:0005856">
    <property type="term" value="C:cytoskeleton"/>
    <property type="evidence" value="ECO:0007669"/>
    <property type="project" value="UniProtKB-SubCell"/>
</dbReference>
<dbReference type="GO" id="GO:0008017">
    <property type="term" value="F:microtubule binding"/>
    <property type="evidence" value="ECO:0007669"/>
    <property type="project" value="InterPro"/>
</dbReference>
<evidence type="ECO:0000256" key="4">
    <source>
        <dbReference type="SAM" id="MobiDB-lite"/>
    </source>
</evidence>
<dbReference type="Proteomes" id="UP000274822">
    <property type="component" value="Unassembled WGS sequence"/>
</dbReference>
<protein>
    <recommendedName>
        <fullName evidence="5">GAR domain-containing protein</fullName>
    </recommendedName>
</protein>
<feature type="domain" description="GAR" evidence="5">
    <location>
        <begin position="220"/>
        <end position="312"/>
    </location>
</feature>
<evidence type="ECO:0000256" key="3">
    <source>
        <dbReference type="ARBA" id="ARBA00023212"/>
    </source>
</evidence>
<feature type="compositionally biased region" description="Polar residues" evidence="4">
    <location>
        <begin position="69"/>
        <end position="79"/>
    </location>
</feature>